<dbReference type="RefSeq" id="WP_160198241.1">
    <property type="nucleotide sequence ID" value="NZ_QXXA01000015.1"/>
</dbReference>
<dbReference type="OrthoDB" id="9807167at2"/>
<feature type="transmembrane region" description="Helical" evidence="1">
    <location>
        <begin position="6"/>
        <end position="28"/>
    </location>
</feature>
<keyword evidence="1" id="KW-0812">Transmembrane</keyword>
<gene>
    <name evidence="2" type="ORF">D3Z33_12995</name>
</gene>
<feature type="transmembrane region" description="Helical" evidence="1">
    <location>
        <begin position="74"/>
        <end position="95"/>
    </location>
</feature>
<organism evidence="2 3">
    <name type="scientific">Senegalia massiliensis</name>
    <dbReference type="NCBI Taxonomy" id="1720316"/>
    <lineage>
        <taxon>Bacteria</taxon>
        <taxon>Bacillati</taxon>
        <taxon>Bacillota</taxon>
        <taxon>Clostridia</taxon>
        <taxon>Eubacteriales</taxon>
        <taxon>Clostridiaceae</taxon>
        <taxon>Senegalia</taxon>
    </lineage>
</organism>
<dbReference type="PIRSF" id="PIRSF033101">
    <property type="entry name" value="UCP033101"/>
    <property type="match status" value="1"/>
</dbReference>
<keyword evidence="2" id="KW-0378">Hydrolase</keyword>
<sequence length="235" mass="26991">MDLIKHISIVITLIITLILPVAFIALLYKKDKKTLIWSIIGILTFFIVQIAIRIPILNYLSLKPWFIVNISSKTYVYAIFLALTAALVEEGGRFLSFKFILKDHITWLKGIAFGIGHGGIEAFYLVGLPFIKAYYSFLNGNLNLFSNITVENIILSGFERVLAIIIHIGLSLIVLYSVKKKKYKNLLYAFIIHTLVNLPILIINSEIFIWTYIIIWSVILLNVTFKYKKKMKEVF</sequence>
<dbReference type="GO" id="GO:0008237">
    <property type="term" value="F:metallopeptidase activity"/>
    <property type="evidence" value="ECO:0007669"/>
    <property type="project" value="UniProtKB-KW"/>
</dbReference>
<feature type="transmembrane region" description="Helical" evidence="1">
    <location>
        <begin position="209"/>
        <end position="225"/>
    </location>
</feature>
<keyword evidence="1" id="KW-0472">Membrane</keyword>
<keyword evidence="1" id="KW-1133">Transmembrane helix</keyword>
<keyword evidence="3" id="KW-1185">Reference proteome</keyword>
<dbReference type="AlphaFoldDB" id="A0A845QZM9"/>
<evidence type="ECO:0000313" key="3">
    <source>
        <dbReference type="Proteomes" id="UP000467132"/>
    </source>
</evidence>
<reference evidence="2 3" key="1">
    <citation type="submission" date="2018-08" db="EMBL/GenBank/DDBJ databases">
        <title>Murine metabolic-syndrome-specific gut microbial biobank.</title>
        <authorList>
            <person name="Liu C."/>
        </authorList>
    </citation>
    <scope>NUCLEOTIDE SEQUENCE [LARGE SCALE GENOMIC DNA]</scope>
    <source>
        <strain evidence="2 3">583</strain>
    </source>
</reference>
<keyword evidence="2" id="KW-0482">Metalloprotease</keyword>
<accession>A0A845QZM9</accession>
<dbReference type="Proteomes" id="UP000467132">
    <property type="component" value="Unassembled WGS sequence"/>
</dbReference>
<feature type="transmembrane region" description="Helical" evidence="1">
    <location>
        <begin position="161"/>
        <end position="178"/>
    </location>
</feature>
<dbReference type="Pfam" id="PF10086">
    <property type="entry name" value="YhfC"/>
    <property type="match status" value="1"/>
</dbReference>
<keyword evidence="2" id="KW-0645">Protease</keyword>
<protein>
    <submittedName>
        <fullName evidence="2">YhfC family intramembrane metalloprotease</fullName>
    </submittedName>
</protein>
<feature type="transmembrane region" description="Helical" evidence="1">
    <location>
        <begin position="185"/>
        <end position="203"/>
    </location>
</feature>
<dbReference type="GO" id="GO:0006508">
    <property type="term" value="P:proteolysis"/>
    <property type="evidence" value="ECO:0007669"/>
    <property type="project" value="UniProtKB-KW"/>
</dbReference>
<dbReference type="InterPro" id="IPR011397">
    <property type="entry name" value="YhfC"/>
</dbReference>
<comment type="caution">
    <text evidence="2">The sequence shown here is derived from an EMBL/GenBank/DDBJ whole genome shotgun (WGS) entry which is preliminary data.</text>
</comment>
<name>A0A845QZM9_9CLOT</name>
<proteinExistence type="predicted"/>
<feature type="transmembrane region" description="Helical" evidence="1">
    <location>
        <begin position="107"/>
        <end position="131"/>
    </location>
</feature>
<dbReference type="EMBL" id="QXXA01000015">
    <property type="protein sequence ID" value="NBI07771.1"/>
    <property type="molecule type" value="Genomic_DNA"/>
</dbReference>
<feature type="transmembrane region" description="Helical" evidence="1">
    <location>
        <begin position="35"/>
        <end position="54"/>
    </location>
</feature>
<evidence type="ECO:0000256" key="1">
    <source>
        <dbReference type="SAM" id="Phobius"/>
    </source>
</evidence>
<evidence type="ECO:0000313" key="2">
    <source>
        <dbReference type="EMBL" id="NBI07771.1"/>
    </source>
</evidence>